<evidence type="ECO:0000259" key="4">
    <source>
        <dbReference type="SMART" id="SM00736"/>
    </source>
</evidence>
<feature type="region of interest" description="Disordered" evidence="1">
    <location>
        <begin position="437"/>
        <end position="496"/>
    </location>
</feature>
<dbReference type="Gene3D" id="2.60.40.10">
    <property type="entry name" value="Immunoglobulins"/>
    <property type="match status" value="4"/>
</dbReference>
<feature type="chain" id="PRO_5040975923" evidence="3">
    <location>
        <begin position="24"/>
        <end position="909"/>
    </location>
</feature>
<keyword evidence="3" id="KW-0732">Signal</keyword>
<feature type="compositionally biased region" description="Polar residues" evidence="1">
    <location>
        <begin position="484"/>
        <end position="496"/>
    </location>
</feature>
<feature type="region of interest" description="Disordered" evidence="1">
    <location>
        <begin position="531"/>
        <end position="557"/>
    </location>
</feature>
<keyword evidence="2" id="KW-0472">Membrane</keyword>
<keyword evidence="6" id="KW-1185">Reference proteome</keyword>
<dbReference type="Proteomes" id="UP001165120">
    <property type="component" value="Unassembled WGS sequence"/>
</dbReference>
<accession>A0A9W6WFX7</accession>
<feature type="compositionally biased region" description="Polar residues" evidence="1">
    <location>
        <begin position="709"/>
        <end position="719"/>
    </location>
</feature>
<evidence type="ECO:0000256" key="1">
    <source>
        <dbReference type="SAM" id="MobiDB-lite"/>
    </source>
</evidence>
<dbReference type="InterPro" id="IPR013783">
    <property type="entry name" value="Ig-like_fold"/>
</dbReference>
<name>A0A9W6WFX7_CANBO</name>
<dbReference type="AlphaFoldDB" id="A0A9W6WFX7"/>
<feature type="compositionally biased region" description="Basic and acidic residues" evidence="1">
    <location>
        <begin position="899"/>
        <end position="909"/>
    </location>
</feature>
<dbReference type="SUPFAM" id="SSF49313">
    <property type="entry name" value="Cadherin-like"/>
    <property type="match status" value="4"/>
</dbReference>
<proteinExistence type="predicted"/>
<dbReference type="InterPro" id="IPR015919">
    <property type="entry name" value="Cadherin-like_sf"/>
</dbReference>
<evidence type="ECO:0000256" key="3">
    <source>
        <dbReference type="SAM" id="SignalP"/>
    </source>
</evidence>
<feature type="compositionally biased region" description="Low complexity" evidence="1">
    <location>
        <begin position="437"/>
        <end position="483"/>
    </location>
</feature>
<feature type="compositionally biased region" description="Basic and acidic residues" evidence="1">
    <location>
        <begin position="532"/>
        <end position="544"/>
    </location>
</feature>
<dbReference type="GO" id="GO:0005509">
    <property type="term" value="F:calcium ion binding"/>
    <property type="evidence" value="ECO:0007669"/>
    <property type="project" value="InterPro"/>
</dbReference>
<feature type="compositionally biased region" description="Polar residues" evidence="1">
    <location>
        <begin position="749"/>
        <end position="766"/>
    </location>
</feature>
<comment type="caution">
    <text evidence="5">The sequence shown here is derived from an EMBL/GenBank/DDBJ whole genome shotgun (WGS) entry which is preliminary data.</text>
</comment>
<gene>
    <name evidence="5" type="ORF">Cboi02_000177500</name>
</gene>
<dbReference type="GO" id="GO:0016020">
    <property type="term" value="C:membrane"/>
    <property type="evidence" value="ECO:0007669"/>
    <property type="project" value="InterPro"/>
</dbReference>
<organism evidence="5 6">
    <name type="scientific">Candida boidinii</name>
    <name type="common">Yeast</name>
    <dbReference type="NCBI Taxonomy" id="5477"/>
    <lineage>
        <taxon>Eukaryota</taxon>
        <taxon>Fungi</taxon>
        <taxon>Dikarya</taxon>
        <taxon>Ascomycota</taxon>
        <taxon>Saccharomycotina</taxon>
        <taxon>Pichiomycetes</taxon>
        <taxon>Pichiales</taxon>
        <taxon>Pichiaceae</taxon>
        <taxon>Ogataea</taxon>
        <taxon>Ogataea/Candida clade</taxon>
    </lineage>
</organism>
<dbReference type="Pfam" id="PF05345">
    <property type="entry name" value="He_PIG"/>
    <property type="match status" value="2"/>
</dbReference>
<reference evidence="5" key="1">
    <citation type="submission" date="2023-04" db="EMBL/GenBank/DDBJ databases">
        <title>Candida boidinii NBRC 10035.</title>
        <authorList>
            <person name="Ichikawa N."/>
            <person name="Sato H."/>
            <person name="Tonouchi N."/>
        </authorList>
    </citation>
    <scope>NUCLEOTIDE SEQUENCE</scope>
    <source>
        <strain evidence="5">NBRC 10035</strain>
    </source>
</reference>
<feature type="compositionally biased region" description="Polar residues" evidence="1">
    <location>
        <begin position="839"/>
        <end position="859"/>
    </location>
</feature>
<feature type="transmembrane region" description="Helical" evidence="2">
    <location>
        <begin position="500"/>
        <end position="525"/>
    </location>
</feature>
<feature type="compositionally biased region" description="Gly residues" evidence="1">
    <location>
        <begin position="545"/>
        <end position="557"/>
    </location>
</feature>
<feature type="region of interest" description="Disordered" evidence="1">
    <location>
        <begin position="708"/>
        <end position="776"/>
    </location>
</feature>
<feature type="compositionally biased region" description="Low complexity" evidence="1">
    <location>
        <begin position="723"/>
        <end position="739"/>
    </location>
</feature>
<evidence type="ECO:0000313" key="6">
    <source>
        <dbReference type="Proteomes" id="UP001165120"/>
    </source>
</evidence>
<keyword evidence="2" id="KW-0812">Transmembrane</keyword>
<dbReference type="EMBL" id="BSXN01000457">
    <property type="protein sequence ID" value="GME68641.1"/>
    <property type="molecule type" value="Genomic_DNA"/>
</dbReference>
<feature type="domain" description="Dystroglycan-type cadherin-like" evidence="4">
    <location>
        <begin position="30"/>
        <end position="123"/>
    </location>
</feature>
<sequence length="909" mass="97489">MKLLYNNIKVAIALGSLIPMAASQPYVGFPFDQQLPDVARVGEAFNFAISSQTYKSSVQQSISYSVDNLPSWLSFDSSSLTFTGTPQSSDATDSLQINLSGSDSEGSISNTYSIVVSADAGPQLSSTDTIFNQLAKIGNTNGYDGLILSPNQAFEITFNKDTFSMPSGSSHSIIDYYGRFDNRTSLPNWISFNSDTLSFSGTAPTVNSDIAPSFNYGFMLIATDYQGYTAAYSTFSLVIGAHTLYTTLNSTIVVNATAGNSFEASIPLSDVFYDGETIQSDEISSVKFYEAPSWVSVSDDNTSIKGTVPEDQSGNEVLNLTITDKIGNSVFINYEIDILNEILTVDSLPDVNATKGEFFTYSLNPSDFSDLAKTTIKATFDDDSNWLKYYFTNYTFAGTVPDDFDSLTVDLDCSMNSLTKSVSFKISGVDGTLHSSSSSSSSSASSSGSGSHSSSSSSPSSSSSASSSISSSSSSTVAPTSSSLAVPTTNQKSSDNNKNLAIGLGVALPLAAILLAIILLFFCCWRPRQQKKKQDEENQVEKGSGKTGGSGGAGGAGGAGVAGEAGYYSESISPVDSLNTFDSADTAKRLSALNVLKLDDEKYDEGDISSNITAGSNSQSIYHDALNHQSSDNLISIPIAHGKNESNGESSDKVKRSWRDYNGRDSVASLATVATTDLLTVKVADNPNLQRRSQLSSFGLFSKSGSVLKRSTSSHSSNFEVLGNNGSNENNSSNNKNNGLHTLNEESDSMTTSPNFRNPPESNKSSPEGYVLPNSKTADSLSYFRPQVNKNNGEFVWSYEARNRYDNQNDNHETRPTNVEYEHDETVVPPRRHPYMETIGNSDSPYGNSNSESANSGLDSQGLGKKKSSVKLVDFTRKSSADITDKQDEHSFEGIIESDSDKASSDYYI</sequence>
<feature type="signal peptide" evidence="3">
    <location>
        <begin position="1"/>
        <end position="23"/>
    </location>
</feature>
<feature type="region of interest" description="Disordered" evidence="1">
    <location>
        <begin position="837"/>
        <end position="909"/>
    </location>
</feature>
<protein>
    <submittedName>
        <fullName evidence="5">Unnamed protein product</fullName>
    </submittedName>
</protein>
<evidence type="ECO:0000313" key="5">
    <source>
        <dbReference type="EMBL" id="GME68641.1"/>
    </source>
</evidence>
<feature type="domain" description="Dystroglycan-type cadherin-like" evidence="4">
    <location>
        <begin position="138"/>
        <end position="246"/>
    </location>
</feature>
<evidence type="ECO:0000256" key="2">
    <source>
        <dbReference type="SAM" id="Phobius"/>
    </source>
</evidence>
<dbReference type="SMART" id="SM00736">
    <property type="entry name" value="CADG"/>
    <property type="match status" value="2"/>
</dbReference>
<keyword evidence="2" id="KW-1133">Transmembrane helix</keyword>
<feature type="compositionally biased region" description="Basic and acidic residues" evidence="1">
    <location>
        <begin position="874"/>
        <end position="892"/>
    </location>
</feature>
<dbReference type="InterPro" id="IPR006644">
    <property type="entry name" value="Cadg"/>
</dbReference>